<dbReference type="InterPro" id="IPR035979">
    <property type="entry name" value="RBD_domain_sf"/>
</dbReference>
<dbReference type="Pfam" id="PF00856">
    <property type="entry name" value="SET"/>
    <property type="match status" value="1"/>
</dbReference>
<evidence type="ECO:0000256" key="2">
    <source>
        <dbReference type="ARBA" id="ARBA00004286"/>
    </source>
</evidence>
<evidence type="ECO:0000256" key="7">
    <source>
        <dbReference type="ARBA" id="ARBA00022679"/>
    </source>
</evidence>
<dbReference type="InterPro" id="IPR044570">
    <property type="entry name" value="Set1-like"/>
</dbReference>
<dbReference type="EMBL" id="CP086714">
    <property type="protein sequence ID" value="WOO77935.1"/>
    <property type="molecule type" value="Genomic_DNA"/>
</dbReference>
<dbReference type="GO" id="GO:0003676">
    <property type="term" value="F:nucleic acid binding"/>
    <property type="evidence" value="ECO:0007669"/>
    <property type="project" value="InterPro"/>
</dbReference>
<comment type="catalytic activity">
    <reaction evidence="14">
        <text>N(6),N(6)-dimethyl-L-lysyl(4)-[histone H3] + S-adenosyl-L-methionine = N(6),N(6),N(6)-trimethyl-L-lysyl(4)-[histone H3] + S-adenosyl-L-homocysteine + H(+)</text>
        <dbReference type="Rhea" id="RHEA:60272"/>
        <dbReference type="Rhea" id="RHEA-COMP:15537"/>
        <dbReference type="Rhea" id="RHEA-COMP:15540"/>
        <dbReference type="ChEBI" id="CHEBI:15378"/>
        <dbReference type="ChEBI" id="CHEBI:57856"/>
        <dbReference type="ChEBI" id="CHEBI:59789"/>
        <dbReference type="ChEBI" id="CHEBI:61961"/>
        <dbReference type="ChEBI" id="CHEBI:61976"/>
    </reaction>
</comment>
<feature type="domain" description="COMPASS complex Set1 subunit N-SET" evidence="18">
    <location>
        <begin position="750"/>
        <end position="884"/>
    </location>
</feature>
<dbReference type="AlphaFoldDB" id="A0AAF0Y113"/>
<feature type="domain" description="SET" evidence="16">
    <location>
        <begin position="894"/>
        <end position="1017"/>
    </location>
</feature>
<feature type="compositionally biased region" description="Low complexity" evidence="15">
    <location>
        <begin position="462"/>
        <end position="478"/>
    </location>
</feature>
<dbReference type="InterPro" id="IPR024636">
    <property type="entry name" value="SET_assoc"/>
</dbReference>
<keyword evidence="7" id="KW-0808">Transferase</keyword>
<dbReference type="InterPro" id="IPR012677">
    <property type="entry name" value="Nucleotide-bd_a/b_plait_sf"/>
</dbReference>
<comment type="catalytic activity">
    <reaction evidence="13">
        <text>N(6)-methyl-L-lysyl(4)-[histone H3] + S-adenosyl-L-methionine = N(6),N(6)-dimethyl-L-lysyl(4)-[histone H3] + S-adenosyl-L-homocysteine + H(+)</text>
        <dbReference type="Rhea" id="RHEA:60268"/>
        <dbReference type="Rhea" id="RHEA-COMP:15540"/>
        <dbReference type="Rhea" id="RHEA-COMP:15543"/>
        <dbReference type="ChEBI" id="CHEBI:15378"/>
        <dbReference type="ChEBI" id="CHEBI:57856"/>
        <dbReference type="ChEBI" id="CHEBI:59789"/>
        <dbReference type="ChEBI" id="CHEBI:61929"/>
        <dbReference type="ChEBI" id="CHEBI:61976"/>
    </reaction>
</comment>
<comment type="catalytic activity">
    <reaction evidence="12">
        <text>L-lysyl(4)-[histone H3] + 3 S-adenosyl-L-methionine = N(6),N(6),N(6)-trimethyl-L-lysyl(4)-[histone H3] + 3 S-adenosyl-L-homocysteine + 3 H(+)</text>
        <dbReference type="Rhea" id="RHEA:60260"/>
        <dbReference type="Rhea" id="RHEA-COMP:15537"/>
        <dbReference type="Rhea" id="RHEA-COMP:15547"/>
        <dbReference type="ChEBI" id="CHEBI:15378"/>
        <dbReference type="ChEBI" id="CHEBI:29969"/>
        <dbReference type="ChEBI" id="CHEBI:57856"/>
        <dbReference type="ChEBI" id="CHEBI:59789"/>
        <dbReference type="ChEBI" id="CHEBI:61961"/>
        <dbReference type="EC" id="2.1.1.354"/>
    </reaction>
</comment>
<evidence type="ECO:0000256" key="13">
    <source>
        <dbReference type="ARBA" id="ARBA00047583"/>
    </source>
</evidence>
<feature type="domain" description="Post-SET" evidence="17">
    <location>
        <begin position="1020"/>
        <end position="1036"/>
    </location>
</feature>
<feature type="region of interest" description="Disordered" evidence="15">
    <location>
        <begin position="1"/>
        <end position="36"/>
    </location>
</feature>
<evidence type="ECO:0000256" key="9">
    <source>
        <dbReference type="ARBA" id="ARBA00022853"/>
    </source>
</evidence>
<name>A0AAF0Y113_9TREE</name>
<evidence type="ECO:0000256" key="11">
    <source>
        <dbReference type="ARBA" id="ARBA00030093"/>
    </source>
</evidence>
<feature type="region of interest" description="Disordered" evidence="15">
    <location>
        <begin position="58"/>
        <end position="141"/>
    </location>
</feature>
<dbReference type="SUPFAM" id="SSF82199">
    <property type="entry name" value="SET domain"/>
    <property type="match status" value="1"/>
</dbReference>
<feature type="compositionally biased region" description="Low complexity" evidence="15">
    <location>
        <begin position="436"/>
        <end position="446"/>
    </location>
</feature>
<dbReference type="Gene3D" id="3.30.70.330">
    <property type="match status" value="1"/>
</dbReference>
<sequence>MAAPTPPNASASAGPISIQLNGNVNGAAPKGKAALPSRPAVSFAIPVIALDAAKPAPLPLPISLDARAPEPKKSAGTSSGAHALPPRPGSAWSHAGPSRDPDRERDRDLSRPLSPRSEPREAGPSKLAPRPPPPSVRRRPGIGNFLILQDPLIHGKGKPLIKRFDGVLDGVEAKVRDPRLKVPKEVRERGRGYMKQRSGGMQEITFEWDENSAGPKPPPPPCAVLITGLNPLTTVDQISKFLRPHGRIKEIDAKMDTKSGMQLGICWVKFDGPVQGRTGTAHDVAAHVVKICDGQRVGLSGNERIKVVFDGRGLRTEKAVKEEMDRRYKPKPKPVVQPPTGPKAAPPAAPPTGPKEPPKPEPPRFGARPPPPRPLPKFEFGRNYASLSRSLPSRAYPPMAPGGSSYRPMQPMQDFSRDFRAPPLQRRGDLYSPQTSRSRSVSSYSSDSDDDERPGFRRRGSGTRSPSPTRPARGQARAAVDRKEAEEAAVEKVKTALADNGKAYVFIDTKSLPYGQAREEHVKDHFRAFKPEAVLHNHVGWYVLFSDDQAAYRAQRVLDKTAVQGHRVGLVVKTPAAKANGEAAVAVAPEKGGWRFLTITKKRPAAAPAPAPSKPRVPTSPKRDMHAKSRRRRSISYSSSDSEAERPATHSGKKVIQESESEDEAIVTKPGKLAPVSPAKEKATAKAEPMAVDKTEPEPPAPKGKKRPSKAADKPTKAKKVKLEEATVSVDITPDAAVAEIKLPVAKPKAPKKPPKTAVDDLVASGAIADDEDAYWLSQALAAGDDEPELSDGEPELDEGHPLFHTAGAWRAEGWKKIAPISKSAYLPQRNRATADAKQEAQQATGRTARITSRRQAQDMEGHRKAAGGAAGAGGAAATETDLFAFNQLRSRKKQLRFARSAIEGYGLYAMETIQAGEMVCEYVGELCRSSVADIREMRYLKQGIGSSYLFRIDGDVVCDATFTGSVSRLINHSCDPSANAKIISINGQSKIGIFAKRTLHPGEEILYDYKFPLESDPALRVVCLCGAETCRGWLN</sequence>
<feature type="region of interest" description="Disordered" evidence="15">
    <location>
        <begin position="829"/>
        <end position="873"/>
    </location>
</feature>
<evidence type="ECO:0000259" key="17">
    <source>
        <dbReference type="SMART" id="SM00508"/>
    </source>
</evidence>
<gene>
    <name evidence="19" type="primary">SET1</name>
    <name evidence="19" type="ORF">LOC62_01G001489</name>
</gene>
<dbReference type="Gene3D" id="2.170.270.10">
    <property type="entry name" value="SET domain"/>
    <property type="match status" value="1"/>
</dbReference>
<dbReference type="RefSeq" id="XP_062623967.1">
    <property type="nucleotide sequence ID" value="XM_062767983.1"/>
</dbReference>
<evidence type="ECO:0000256" key="15">
    <source>
        <dbReference type="SAM" id="MobiDB-lite"/>
    </source>
</evidence>
<dbReference type="InterPro" id="IPR046341">
    <property type="entry name" value="SET_dom_sf"/>
</dbReference>
<dbReference type="SUPFAM" id="SSF54928">
    <property type="entry name" value="RNA-binding domain, RBD"/>
    <property type="match status" value="1"/>
</dbReference>
<keyword evidence="20" id="KW-1185">Reference proteome</keyword>
<comment type="subcellular location">
    <subcellularLocation>
        <location evidence="2">Chromosome</location>
    </subcellularLocation>
    <subcellularLocation>
        <location evidence="1">Nucleus</location>
    </subcellularLocation>
</comment>
<dbReference type="GeneID" id="87804744"/>
<dbReference type="SMART" id="SM00317">
    <property type="entry name" value="SET"/>
    <property type="match status" value="1"/>
</dbReference>
<evidence type="ECO:0000259" key="16">
    <source>
        <dbReference type="SMART" id="SM00317"/>
    </source>
</evidence>
<keyword evidence="5" id="KW-0158">Chromosome</keyword>
<feature type="compositionally biased region" description="Basic and acidic residues" evidence="15">
    <location>
        <begin position="679"/>
        <end position="697"/>
    </location>
</feature>
<evidence type="ECO:0000256" key="10">
    <source>
        <dbReference type="ARBA" id="ARBA00023242"/>
    </source>
</evidence>
<dbReference type="PANTHER" id="PTHR45814">
    <property type="entry name" value="HISTONE-LYSINE N-METHYLTRANSFERASE SETD1"/>
    <property type="match status" value="1"/>
</dbReference>
<keyword evidence="10" id="KW-0539">Nucleus</keyword>
<dbReference type="GO" id="GO:0005694">
    <property type="term" value="C:chromosome"/>
    <property type="evidence" value="ECO:0007669"/>
    <property type="project" value="UniProtKB-SubCell"/>
</dbReference>
<dbReference type="InterPro" id="IPR003616">
    <property type="entry name" value="Post-SET_dom"/>
</dbReference>
<dbReference type="SMART" id="SM01291">
    <property type="entry name" value="N-SET"/>
    <property type="match status" value="1"/>
</dbReference>
<feature type="region of interest" description="Disordered" evidence="15">
    <location>
        <begin position="320"/>
        <end position="484"/>
    </location>
</feature>
<evidence type="ECO:0000313" key="20">
    <source>
        <dbReference type="Proteomes" id="UP000827549"/>
    </source>
</evidence>
<evidence type="ECO:0000313" key="19">
    <source>
        <dbReference type="EMBL" id="WOO77935.1"/>
    </source>
</evidence>
<dbReference type="SMART" id="SM00508">
    <property type="entry name" value="PostSET"/>
    <property type="match status" value="1"/>
</dbReference>
<dbReference type="InterPro" id="IPR024657">
    <property type="entry name" value="COMPASS_Set1_N-SET"/>
</dbReference>
<dbReference type="PANTHER" id="PTHR45814:SF2">
    <property type="entry name" value="HISTONE-LYSINE N-METHYLTRANSFERASE SETD1"/>
    <property type="match status" value="1"/>
</dbReference>
<evidence type="ECO:0000256" key="6">
    <source>
        <dbReference type="ARBA" id="ARBA00022603"/>
    </source>
</evidence>
<feature type="compositionally biased region" description="Basic and acidic residues" evidence="15">
    <location>
        <begin position="710"/>
        <end position="723"/>
    </location>
</feature>
<dbReference type="EC" id="2.1.1.354" evidence="3"/>
<keyword evidence="6" id="KW-0489">Methyltransferase</keyword>
<proteinExistence type="predicted"/>
<dbReference type="GO" id="GO:0048188">
    <property type="term" value="C:Set1C/COMPASS complex"/>
    <property type="evidence" value="ECO:0007669"/>
    <property type="project" value="TreeGrafter"/>
</dbReference>
<evidence type="ECO:0000256" key="4">
    <source>
        <dbReference type="ARBA" id="ARBA00015839"/>
    </source>
</evidence>
<evidence type="ECO:0000256" key="5">
    <source>
        <dbReference type="ARBA" id="ARBA00022454"/>
    </source>
</evidence>
<dbReference type="Pfam" id="PF11767">
    <property type="entry name" value="SET_assoc"/>
    <property type="match status" value="1"/>
</dbReference>
<protein>
    <recommendedName>
        <fullName evidence="4">Histone-lysine N-methyltransferase, H3 lysine-4 specific</fullName>
        <ecNumber evidence="3">2.1.1.354</ecNumber>
    </recommendedName>
    <alternativeName>
        <fullName evidence="11">SET domain-containing protein 1</fullName>
    </alternativeName>
</protein>
<feature type="compositionally biased region" description="Pro residues" evidence="15">
    <location>
        <begin position="333"/>
        <end position="355"/>
    </location>
</feature>
<keyword evidence="8" id="KW-0949">S-adenosyl-L-methionine</keyword>
<dbReference type="GO" id="GO:0140999">
    <property type="term" value="F:histone H3K4 trimethyltransferase activity"/>
    <property type="evidence" value="ECO:0007669"/>
    <property type="project" value="UniProtKB-EC"/>
</dbReference>
<evidence type="ECO:0000259" key="18">
    <source>
        <dbReference type="SMART" id="SM01291"/>
    </source>
</evidence>
<evidence type="ECO:0000256" key="1">
    <source>
        <dbReference type="ARBA" id="ARBA00004123"/>
    </source>
</evidence>
<evidence type="ECO:0000256" key="12">
    <source>
        <dbReference type="ARBA" id="ARBA00047571"/>
    </source>
</evidence>
<accession>A0AAF0Y113</accession>
<evidence type="ECO:0000256" key="3">
    <source>
        <dbReference type="ARBA" id="ARBA00012182"/>
    </source>
</evidence>
<evidence type="ECO:0000256" key="14">
    <source>
        <dbReference type="ARBA" id="ARBA00049129"/>
    </source>
</evidence>
<keyword evidence="9" id="KW-0156">Chromatin regulator</keyword>
<dbReference type="GO" id="GO:0032259">
    <property type="term" value="P:methylation"/>
    <property type="evidence" value="ECO:0007669"/>
    <property type="project" value="UniProtKB-KW"/>
</dbReference>
<dbReference type="Proteomes" id="UP000827549">
    <property type="component" value="Chromosome 1"/>
</dbReference>
<organism evidence="19 20">
    <name type="scientific">Vanrija pseudolonga</name>
    <dbReference type="NCBI Taxonomy" id="143232"/>
    <lineage>
        <taxon>Eukaryota</taxon>
        <taxon>Fungi</taxon>
        <taxon>Dikarya</taxon>
        <taxon>Basidiomycota</taxon>
        <taxon>Agaricomycotina</taxon>
        <taxon>Tremellomycetes</taxon>
        <taxon>Trichosporonales</taxon>
        <taxon>Trichosporonaceae</taxon>
        <taxon>Vanrija</taxon>
    </lineage>
</organism>
<feature type="compositionally biased region" description="Polar residues" evidence="15">
    <location>
        <begin position="840"/>
        <end position="855"/>
    </location>
</feature>
<reference evidence="19" key="1">
    <citation type="submission" date="2023-10" db="EMBL/GenBank/DDBJ databases">
        <authorList>
            <person name="Noh H."/>
        </authorList>
    </citation>
    <scope>NUCLEOTIDE SEQUENCE</scope>
    <source>
        <strain evidence="19">DUCC4014</strain>
    </source>
</reference>
<dbReference type="InterPro" id="IPR001214">
    <property type="entry name" value="SET_dom"/>
</dbReference>
<evidence type="ECO:0000256" key="8">
    <source>
        <dbReference type="ARBA" id="ARBA00022691"/>
    </source>
</evidence>
<feature type="region of interest" description="Disordered" evidence="15">
    <location>
        <begin position="601"/>
        <end position="723"/>
    </location>
</feature>
<feature type="compositionally biased region" description="Basic and acidic residues" evidence="15">
    <location>
        <begin position="97"/>
        <end position="110"/>
    </location>
</feature>